<gene>
    <name evidence="2" type="ORF">ODALV1_LOCUS8830</name>
</gene>
<name>A0ABP1Q9D8_9HEXA</name>
<evidence type="ECO:0000313" key="3">
    <source>
        <dbReference type="Proteomes" id="UP001642540"/>
    </source>
</evidence>
<keyword evidence="3" id="KW-1185">Reference proteome</keyword>
<sequence length="467" mass="52209">MHCHHPLHHHHHHQFYQHCQGTYSLQDGKVLSEQTKLEASELIDSGGGGGIVEKESSSSNSAAQTQHSSCHCACSRPVSCLKQDNRTDDDSPCSYERGNVVMCDLVLANARTRLDTHGGRTLQQRRERDHSLDSYATTGRKGILTWKPRRGQSEGDLSVDPSPPFPLPPPPPPPLAKRRSFNQQAPKSPSPYYDCDRFSCPYGKELRCLCPPTPCCEVHGLPVYSPPCQSSAPEALPKYHTHSGTLPRSQQQSSQPQGILRNSNLSQKQQQSASVPPQCSDSFYEGGRQRLSMPSEFYNPLPLCQCEDFYKSLPPIPPPIPPDINELRPHYRTNSDSFSSAVRLAHPDNHGPPAISSCNRITGCEPYLNPPENYQNVDNQPKSDIQEFYELTLLDDTKSVQEKTAETIRIATKWEGSDGPIGILNSMQLQVVMKRFKPAAITILSCIRIHDIGYLMLYKNSILRMLY</sequence>
<evidence type="ECO:0000313" key="2">
    <source>
        <dbReference type="EMBL" id="CAL8094596.1"/>
    </source>
</evidence>
<feature type="region of interest" description="Disordered" evidence="1">
    <location>
        <begin position="41"/>
        <end position="60"/>
    </location>
</feature>
<evidence type="ECO:0000256" key="1">
    <source>
        <dbReference type="SAM" id="MobiDB-lite"/>
    </source>
</evidence>
<protein>
    <submittedName>
        <fullName evidence="2">Uncharacterized protein</fullName>
    </submittedName>
</protein>
<feature type="region of interest" description="Disordered" evidence="1">
    <location>
        <begin position="143"/>
        <end position="191"/>
    </location>
</feature>
<organism evidence="2 3">
    <name type="scientific">Orchesella dallaii</name>
    <dbReference type="NCBI Taxonomy" id="48710"/>
    <lineage>
        <taxon>Eukaryota</taxon>
        <taxon>Metazoa</taxon>
        <taxon>Ecdysozoa</taxon>
        <taxon>Arthropoda</taxon>
        <taxon>Hexapoda</taxon>
        <taxon>Collembola</taxon>
        <taxon>Entomobryomorpha</taxon>
        <taxon>Entomobryoidea</taxon>
        <taxon>Orchesellidae</taxon>
        <taxon>Orchesellinae</taxon>
        <taxon>Orchesella</taxon>
    </lineage>
</organism>
<feature type="compositionally biased region" description="Basic and acidic residues" evidence="1">
    <location>
        <begin position="117"/>
        <end position="132"/>
    </location>
</feature>
<proteinExistence type="predicted"/>
<dbReference type="EMBL" id="CAXLJM020000027">
    <property type="protein sequence ID" value="CAL8094596.1"/>
    <property type="molecule type" value="Genomic_DNA"/>
</dbReference>
<accession>A0ABP1Q9D8</accession>
<feature type="region of interest" description="Disordered" evidence="1">
    <location>
        <begin position="117"/>
        <end position="136"/>
    </location>
</feature>
<feature type="compositionally biased region" description="Pro residues" evidence="1">
    <location>
        <begin position="161"/>
        <end position="175"/>
    </location>
</feature>
<feature type="region of interest" description="Disordered" evidence="1">
    <location>
        <begin position="235"/>
        <end position="285"/>
    </location>
</feature>
<dbReference type="Proteomes" id="UP001642540">
    <property type="component" value="Unassembled WGS sequence"/>
</dbReference>
<reference evidence="2 3" key="1">
    <citation type="submission" date="2024-08" db="EMBL/GenBank/DDBJ databases">
        <authorList>
            <person name="Cucini C."/>
            <person name="Frati F."/>
        </authorList>
    </citation>
    <scope>NUCLEOTIDE SEQUENCE [LARGE SCALE GENOMIC DNA]</scope>
</reference>
<feature type="compositionally biased region" description="Polar residues" evidence="1">
    <location>
        <begin position="260"/>
        <end position="281"/>
    </location>
</feature>
<comment type="caution">
    <text evidence="2">The sequence shown here is derived from an EMBL/GenBank/DDBJ whole genome shotgun (WGS) entry which is preliminary data.</text>
</comment>